<organism evidence="1 2">
    <name type="scientific">Pseudomonas gregormendelii</name>
    <dbReference type="NCBI Taxonomy" id="1628277"/>
    <lineage>
        <taxon>Bacteria</taxon>
        <taxon>Pseudomonadati</taxon>
        <taxon>Pseudomonadota</taxon>
        <taxon>Gammaproteobacteria</taxon>
        <taxon>Pseudomonadales</taxon>
        <taxon>Pseudomonadaceae</taxon>
        <taxon>Pseudomonas</taxon>
    </lineage>
</organism>
<protein>
    <recommendedName>
        <fullName evidence="3">Integron gene cassette protein</fullName>
    </recommendedName>
</protein>
<name>A0ABS3AMT9_9PSED</name>
<dbReference type="EMBL" id="JADEVO010000054">
    <property type="protein sequence ID" value="MBN3968479.1"/>
    <property type="molecule type" value="Genomic_DNA"/>
</dbReference>
<gene>
    <name evidence="1" type="ORF">IMW75_24815</name>
</gene>
<accession>A0ABS3AMT9</accession>
<keyword evidence="2" id="KW-1185">Reference proteome</keyword>
<comment type="caution">
    <text evidence="1">The sequence shown here is derived from an EMBL/GenBank/DDBJ whole genome shotgun (WGS) entry which is preliminary data.</text>
</comment>
<reference evidence="1 2" key="1">
    <citation type="journal article" date="2021" name="Int. J. Syst. Evol. Microbiol.">
        <title>Pseudomonas piscium sp. nov., Pseudomonas pisciculturae sp. nov., Pseudomonas mucoides sp. nov. and Pseudomonas neuropathica sp. nov. isolated from rainbow trout.</title>
        <authorList>
            <person name="Duman M."/>
            <person name="Mulet M."/>
            <person name="Altun S."/>
            <person name="Saticioglu I.B."/>
            <person name="Gomila M."/>
            <person name="Lalucat J."/>
            <person name="Garcia-Valdes E."/>
        </authorList>
    </citation>
    <scope>NUCLEOTIDE SEQUENCE [LARGE SCALE GENOMIC DNA]</scope>
    <source>
        <strain evidence="1 2">LMG 28632</strain>
    </source>
</reference>
<evidence type="ECO:0008006" key="3">
    <source>
        <dbReference type="Google" id="ProtNLM"/>
    </source>
</evidence>
<sequence>MPLDQIEIFALSNLFAGEEIGSASAKSDNPMFRVIAREKTNAGFYSIIECSLDGQWANEVRERCWTFDHASLSQRGVFVCWSEENRTLCLEAFSCSGGWPSELLPKQIVSRGLCLESRPEETIGYLKIPVT</sequence>
<proteinExistence type="predicted"/>
<dbReference type="Proteomes" id="UP000772591">
    <property type="component" value="Unassembled WGS sequence"/>
</dbReference>
<evidence type="ECO:0000313" key="1">
    <source>
        <dbReference type="EMBL" id="MBN3968479.1"/>
    </source>
</evidence>
<dbReference type="RefSeq" id="WP_205894042.1">
    <property type="nucleotide sequence ID" value="NZ_JADEVO010000054.1"/>
</dbReference>
<evidence type="ECO:0000313" key="2">
    <source>
        <dbReference type="Proteomes" id="UP000772591"/>
    </source>
</evidence>